<name>A0AA97KFK0_EUBMA</name>
<keyword evidence="2" id="KW-0964">Secreted</keyword>
<keyword evidence="11" id="KW-1185">Reference proteome</keyword>
<dbReference type="Proteomes" id="UP001190640">
    <property type="component" value="Chromosome 14"/>
</dbReference>
<dbReference type="GO" id="GO:0008284">
    <property type="term" value="P:positive regulation of cell population proliferation"/>
    <property type="evidence" value="ECO:0007669"/>
    <property type="project" value="TreeGrafter"/>
</dbReference>
<evidence type="ECO:0000313" key="12">
    <source>
        <dbReference type="RefSeq" id="XP_054854519.1"/>
    </source>
</evidence>
<dbReference type="Gene3D" id="2.10.25.10">
    <property type="entry name" value="Laminin"/>
    <property type="match status" value="1"/>
</dbReference>
<evidence type="ECO:0000256" key="9">
    <source>
        <dbReference type="SAM" id="SignalP"/>
    </source>
</evidence>
<dbReference type="GeneID" id="129342667"/>
<evidence type="ECO:0000256" key="8">
    <source>
        <dbReference type="SAM" id="Phobius"/>
    </source>
</evidence>
<dbReference type="PROSITE" id="PS00022">
    <property type="entry name" value="EGF_1"/>
    <property type="match status" value="1"/>
</dbReference>
<dbReference type="PROSITE" id="PS50026">
    <property type="entry name" value="EGF_3"/>
    <property type="match status" value="1"/>
</dbReference>
<evidence type="ECO:0000313" key="11">
    <source>
        <dbReference type="Proteomes" id="UP001190640"/>
    </source>
</evidence>
<keyword evidence="8" id="KW-1133">Transmembrane helix</keyword>
<dbReference type="GO" id="GO:0008083">
    <property type="term" value="F:growth factor activity"/>
    <property type="evidence" value="ECO:0007669"/>
    <property type="project" value="UniProtKB-KW"/>
</dbReference>
<feature type="disulfide bond" evidence="7">
    <location>
        <begin position="73"/>
        <end position="82"/>
    </location>
</feature>
<keyword evidence="4" id="KW-0339">Growth factor</keyword>
<dbReference type="GO" id="GO:0005615">
    <property type="term" value="C:extracellular space"/>
    <property type="evidence" value="ECO:0007669"/>
    <property type="project" value="TreeGrafter"/>
</dbReference>
<evidence type="ECO:0000256" key="1">
    <source>
        <dbReference type="ARBA" id="ARBA00004239"/>
    </source>
</evidence>
<dbReference type="CTD" id="7039"/>
<keyword evidence="8" id="KW-0472">Membrane</keyword>
<dbReference type="GO" id="GO:0007173">
    <property type="term" value="P:epidermal growth factor receptor signaling pathway"/>
    <property type="evidence" value="ECO:0007669"/>
    <property type="project" value="TreeGrafter"/>
</dbReference>
<dbReference type="KEGG" id="emc:129342667"/>
<feature type="transmembrane region" description="Helical" evidence="8">
    <location>
        <begin position="100"/>
        <end position="124"/>
    </location>
</feature>
<dbReference type="PRINTS" id="PR00009">
    <property type="entry name" value="EGFTGF"/>
</dbReference>
<reference evidence="12" key="1">
    <citation type="submission" date="2025-08" db="UniProtKB">
        <authorList>
            <consortium name="RefSeq"/>
        </authorList>
    </citation>
    <scope>IDENTIFICATION</scope>
    <source>
        <tissue evidence="12">Blood</tissue>
    </source>
</reference>
<dbReference type="PROSITE" id="PS01186">
    <property type="entry name" value="EGF_2"/>
    <property type="match status" value="1"/>
</dbReference>
<protein>
    <submittedName>
        <fullName evidence="12">Protransforming growth factor alpha</fullName>
    </submittedName>
</protein>
<sequence length="160" mass="17226">MVSSVASELALLTLGILLNLCHALENTTLVLSGPPVAAAVRSHFNSCPDAHSQFCFHGTCRFLVQEEKPTCLCHSGFIGTRCEHADLLAVVAANQKKQTITALVVVSVIASAALIMICVLIHCCRIKKRCEWCRTVVCRHEKPNGLLKGGTSCCHSETVV</sequence>
<gene>
    <name evidence="12" type="primary">TGFA</name>
</gene>
<dbReference type="FunFam" id="2.10.25.10:FF:000182">
    <property type="entry name" value="Protransforming growth factor alpha"/>
    <property type="match status" value="1"/>
</dbReference>
<feature type="domain" description="EGF-like" evidence="10">
    <location>
        <begin position="43"/>
        <end position="83"/>
    </location>
</feature>
<evidence type="ECO:0000259" key="10">
    <source>
        <dbReference type="PROSITE" id="PS50026"/>
    </source>
</evidence>
<dbReference type="GO" id="GO:0051781">
    <property type="term" value="P:positive regulation of cell division"/>
    <property type="evidence" value="ECO:0007669"/>
    <property type="project" value="UniProtKB-KW"/>
</dbReference>
<proteinExistence type="predicted"/>
<comment type="subcellular location">
    <subcellularLocation>
        <location evidence="1">Secreted</location>
        <location evidence="1">Extracellular space</location>
    </subcellularLocation>
</comment>
<evidence type="ECO:0000256" key="4">
    <source>
        <dbReference type="ARBA" id="ARBA00023030"/>
    </source>
</evidence>
<keyword evidence="5 7" id="KW-1015">Disulfide bond</keyword>
<evidence type="ECO:0000256" key="5">
    <source>
        <dbReference type="ARBA" id="ARBA00023157"/>
    </source>
</evidence>
<feature type="signal peptide" evidence="9">
    <location>
        <begin position="1"/>
        <end position="23"/>
    </location>
</feature>
<keyword evidence="3 7" id="KW-0245">EGF-like domain</keyword>
<organism evidence="11 12">
    <name type="scientific">Eublepharis macularius</name>
    <name type="common">Leopard gecko</name>
    <name type="synonym">Cyrtodactylus macularius</name>
    <dbReference type="NCBI Taxonomy" id="481883"/>
    <lineage>
        <taxon>Eukaryota</taxon>
        <taxon>Metazoa</taxon>
        <taxon>Chordata</taxon>
        <taxon>Craniata</taxon>
        <taxon>Vertebrata</taxon>
        <taxon>Euteleostomi</taxon>
        <taxon>Lepidosauria</taxon>
        <taxon>Squamata</taxon>
        <taxon>Bifurcata</taxon>
        <taxon>Gekkota</taxon>
        <taxon>Eublepharidae</taxon>
        <taxon>Eublepharinae</taxon>
        <taxon>Eublepharis</taxon>
    </lineage>
</organism>
<dbReference type="AlphaFoldDB" id="A0AA97KFK0"/>
<dbReference type="PANTHER" id="PTHR10740:SF1">
    <property type="entry name" value="PROTRANSFORMING GROWTH FACTOR ALPHA"/>
    <property type="match status" value="1"/>
</dbReference>
<keyword evidence="9" id="KW-0732">Signal</keyword>
<dbReference type="SUPFAM" id="SSF57196">
    <property type="entry name" value="EGF/Laminin"/>
    <property type="match status" value="1"/>
</dbReference>
<dbReference type="PANTHER" id="PTHR10740">
    <property type="entry name" value="TRANSFORMING GROWTH FACTOR ALPHA"/>
    <property type="match status" value="1"/>
</dbReference>
<dbReference type="InterPro" id="IPR000742">
    <property type="entry name" value="EGF"/>
</dbReference>
<feature type="chain" id="PRO_5041703769" evidence="9">
    <location>
        <begin position="24"/>
        <end position="160"/>
    </location>
</feature>
<keyword evidence="8" id="KW-0812">Transmembrane</keyword>
<evidence type="ECO:0000256" key="3">
    <source>
        <dbReference type="ARBA" id="ARBA00022536"/>
    </source>
</evidence>
<comment type="caution">
    <text evidence="7">Lacks conserved residue(s) required for the propagation of feature annotation.</text>
</comment>
<evidence type="ECO:0000256" key="2">
    <source>
        <dbReference type="ARBA" id="ARBA00022525"/>
    </source>
</evidence>
<evidence type="ECO:0000256" key="7">
    <source>
        <dbReference type="PROSITE-ProRule" id="PRU00076"/>
    </source>
</evidence>
<accession>A0AA97KFK0</accession>
<dbReference type="RefSeq" id="XP_054854519.1">
    <property type="nucleotide sequence ID" value="XM_054998544.1"/>
</dbReference>
<keyword evidence="6" id="KW-0497">Mitogen</keyword>
<evidence type="ECO:0000256" key="6">
    <source>
        <dbReference type="ARBA" id="ARBA00023246"/>
    </source>
</evidence>
<dbReference type="GO" id="GO:0045840">
    <property type="term" value="P:positive regulation of mitotic nuclear division"/>
    <property type="evidence" value="ECO:0007669"/>
    <property type="project" value="TreeGrafter"/>
</dbReference>
<dbReference type="GO" id="GO:0005154">
    <property type="term" value="F:epidermal growth factor receptor binding"/>
    <property type="evidence" value="ECO:0007669"/>
    <property type="project" value="TreeGrafter"/>
</dbReference>